<accession>A0A674N2L8</accession>
<feature type="region of interest" description="Disordered" evidence="7">
    <location>
        <begin position="389"/>
        <end position="442"/>
    </location>
</feature>
<dbReference type="GO" id="GO:0045944">
    <property type="term" value="P:positive regulation of transcription by RNA polymerase II"/>
    <property type="evidence" value="ECO:0007669"/>
    <property type="project" value="Ensembl"/>
</dbReference>
<dbReference type="FunCoup" id="A0A674N2L8">
    <property type="interactions" value="67"/>
</dbReference>
<dbReference type="Gene3D" id="1.10.10.60">
    <property type="entry name" value="Homeodomain-like"/>
    <property type="match status" value="1"/>
</dbReference>
<evidence type="ECO:0000313" key="10">
    <source>
        <dbReference type="Proteomes" id="UP000005226"/>
    </source>
</evidence>
<reference evidence="9 10" key="1">
    <citation type="journal article" date="2011" name="Genome Biol. Evol.">
        <title>Integration of the genetic map and genome assembly of fugu facilitates insights into distinct features of genome evolution in teleosts and mammals.</title>
        <authorList>
            <person name="Kai W."/>
            <person name="Kikuchi K."/>
            <person name="Tohari S."/>
            <person name="Chew A.K."/>
            <person name="Tay A."/>
            <person name="Fujiwara A."/>
            <person name="Hosoya S."/>
            <person name="Suetake H."/>
            <person name="Naruse K."/>
            <person name="Brenner S."/>
            <person name="Suzuki Y."/>
            <person name="Venkatesh B."/>
        </authorList>
    </citation>
    <scope>NUCLEOTIDE SEQUENCE [LARGE SCALE GENOMIC DNA]</scope>
</reference>
<dbReference type="GeneTree" id="ENSGT00940000161057"/>
<proteinExistence type="inferred from homology"/>
<name>A0A674N2L8_TAKRU</name>
<dbReference type="InParanoid" id="A0A674N2L8"/>
<dbReference type="PANTHER" id="PTHR11850">
    <property type="entry name" value="HOMEOBOX PROTEIN TRANSCRIPTION FACTORS"/>
    <property type="match status" value="1"/>
</dbReference>
<evidence type="ECO:0000313" key="9">
    <source>
        <dbReference type="Ensembl" id="ENSTRUP00000067806.1"/>
    </source>
</evidence>
<keyword evidence="3 6" id="KW-0238">DNA-binding</keyword>
<evidence type="ECO:0000256" key="1">
    <source>
        <dbReference type="ARBA" id="ARBA00003263"/>
    </source>
</evidence>
<reference evidence="9" key="2">
    <citation type="submission" date="2025-08" db="UniProtKB">
        <authorList>
            <consortium name="Ensembl"/>
        </authorList>
    </citation>
    <scope>IDENTIFICATION</scope>
</reference>
<dbReference type="PROSITE" id="PS50071">
    <property type="entry name" value="HOMEOBOX_2"/>
    <property type="match status" value="1"/>
</dbReference>
<dbReference type="Proteomes" id="UP000005226">
    <property type="component" value="Chromosome 11"/>
</dbReference>
<feature type="compositionally biased region" description="Pro residues" evidence="7">
    <location>
        <begin position="397"/>
        <end position="412"/>
    </location>
</feature>
<dbReference type="GO" id="GO:0048484">
    <property type="term" value="P:enteric nervous system development"/>
    <property type="evidence" value="ECO:0007669"/>
    <property type="project" value="Ensembl"/>
</dbReference>
<gene>
    <name evidence="9" type="primary">meis3</name>
</gene>
<dbReference type="Pfam" id="PF16493">
    <property type="entry name" value="Meis_PKNOX_N"/>
    <property type="match status" value="1"/>
</dbReference>
<dbReference type="AlphaFoldDB" id="A0A674N2L8"/>
<feature type="DNA-binding region" description="Homeobox" evidence="6">
    <location>
        <begin position="246"/>
        <end position="308"/>
    </location>
</feature>
<dbReference type="GO" id="GO:1901166">
    <property type="term" value="P:neural crest cell migration involved in autonomic nervous system development"/>
    <property type="evidence" value="ECO:0007669"/>
    <property type="project" value="Ensembl"/>
</dbReference>
<dbReference type="Pfam" id="PF05920">
    <property type="entry name" value="Homeobox_KN"/>
    <property type="match status" value="1"/>
</dbReference>
<dbReference type="InterPro" id="IPR032453">
    <property type="entry name" value="PKNOX/Meis_N"/>
</dbReference>
<dbReference type="SMART" id="SM00389">
    <property type="entry name" value="HOX"/>
    <property type="match status" value="1"/>
</dbReference>
<comment type="similarity">
    <text evidence="2">Belongs to the TALE/MEIS homeobox family.</text>
</comment>
<dbReference type="CDD" id="cd00086">
    <property type="entry name" value="homeodomain"/>
    <property type="match status" value="1"/>
</dbReference>
<dbReference type="GO" id="GO:0043565">
    <property type="term" value="F:sequence-specific DNA binding"/>
    <property type="evidence" value="ECO:0007669"/>
    <property type="project" value="Ensembl"/>
</dbReference>
<dbReference type="InterPro" id="IPR008422">
    <property type="entry name" value="KN_HD"/>
</dbReference>
<evidence type="ECO:0000256" key="2">
    <source>
        <dbReference type="ARBA" id="ARBA00009661"/>
    </source>
</evidence>
<dbReference type="InterPro" id="IPR050224">
    <property type="entry name" value="TALE_homeobox"/>
</dbReference>
<evidence type="ECO:0000256" key="5">
    <source>
        <dbReference type="ARBA" id="ARBA00023242"/>
    </source>
</evidence>
<dbReference type="Ensembl" id="ENSTRUT00000071140.1">
    <property type="protein sequence ID" value="ENSTRUP00000067806.1"/>
    <property type="gene ID" value="ENSTRUG00000000345.3"/>
</dbReference>
<dbReference type="InterPro" id="IPR009057">
    <property type="entry name" value="Homeodomain-like_sf"/>
</dbReference>
<evidence type="ECO:0000256" key="6">
    <source>
        <dbReference type="PROSITE-ProRule" id="PRU00108"/>
    </source>
</evidence>
<evidence type="ECO:0000256" key="7">
    <source>
        <dbReference type="SAM" id="MobiDB-lite"/>
    </source>
</evidence>
<dbReference type="OMA" id="MEGEWHY"/>
<keyword evidence="4 6" id="KW-0371">Homeobox</keyword>
<dbReference type="GO" id="GO:0005737">
    <property type="term" value="C:cytoplasm"/>
    <property type="evidence" value="ECO:0007669"/>
    <property type="project" value="Ensembl"/>
</dbReference>
<protein>
    <submittedName>
        <fullName evidence="9">Myeloid ecotropic viral integration site 3</fullName>
    </submittedName>
</protein>
<keyword evidence="10" id="KW-1185">Reference proteome</keyword>
<dbReference type="GO" id="GO:0030902">
    <property type="term" value="P:hindbrain development"/>
    <property type="evidence" value="ECO:0007669"/>
    <property type="project" value="Ensembl"/>
</dbReference>
<comment type="function">
    <text evidence="1">Sequence-specific transcription factor which is part of a developmental regulatory system that provides cells with specific positional identities on the anterior-posterior axis.</text>
</comment>
<dbReference type="InterPro" id="IPR001356">
    <property type="entry name" value="HD"/>
</dbReference>
<reference evidence="9" key="3">
    <citation type="submission" date="2025-09" db="UniProtKB">
        <authorList>
            <consortium name="Ensembl"/>
        </authorList>
    </citation>
    <scope>IDENTIFICATION</scope>
</reference>
<evidence type="ECO:0000256" key="4">
    <source>
        <dbReference type="ARBA" id="ARBA00023155"/>
    </source>
</evidence>
<feature type="region of interest" description="Disordered" evidence="7">
    <location>
        <begin position="218"/>
        <end position="251"/>
    </location>
</feature>
<keyword evidence="5 6" id="KW-0539">Nucleus</keyword>
<evidence type="ECO:0000259" key="8">
    <source>
        <dbReference type="PROSITE" id="PS50071"/>
    </source>
</evidence>
<feature type="domain" description="Homeobox" evidence="8">
    <location>
        <begin position="244"/>
        <end position="307"/>
    </location>
</feature>
<dbReference type="GO" id="GO:0005634">
    <property type="term" value="C:nucleus"/>
    <property type="evidence" value="ECO:0007669"/>
    <property type="project" value="UniProtKB-SubCell"/>
</dbReference>
<dbReference type="GO" id="GO:0031017">
    <property type="term" value="P:exocrine pancreas development"/>
    <property type="evidence" value="ECO:0007669"/>
    <property type="project" value="Ensembl"/>
</dbReference>
<dbReference type="SUPFAM" id="SSF46689">
    <property type="entry name" value="Homeodomain-like"/>
    <property type="match status" value="1"/>
</dbReference>
<evidence type="ECO:0000256" key="3">
    <source>
        <dbReference type="ARBA" id="ARBA00023125"/>
    </source>
</evidence>
<dbReference type="FunFam" id="1.10.10.60:FF:000004">
    <property type="entry name" value="Meis2 homeobox isoform 2c"/>
    <property type="match status" value="1"/>
</dbReference>
<comment type="subcellular location">
    <subcellularLocation>
        <location evidence="6">Nucleus</location>
    </subcellularLocation>
</comment>
<organism evidence="9 10">
    <name type="scientific">Takifugu rubripes</name>
    <name type="common">Japanese pufferfish</name>
    <name type="synonym">Fugu rubripes</name>
    <dbReference type="NCBI Taxonomy" id="31033"/>
    <lineage>
        <taxon>Eukaryota</taxon>
        <taxon>Metazoa</taxon>
        <taxon>Chordata</taxon>
        <taxon>Craniata</taxon>
        <taxon>Vertebrata</taxon>
        <taxon>Euteleostomi</taxon>
        <taxon>Actinopterygii</taxon>
        <taxon>Neopterygii</taxon>
        <taxon>Teleostei</taxon>
        <taxon>Neoteleostei</taxon>
        <taxon>Acanthomorphata</taxon>
        <taxon>Eupercaria</taxon>
        <taxon>Tetraodontiformes</taxon>
        <taxon>Tetradontoidea</taxon>
        <taxon>Tetraodontidae</taxon>
        <taxon>Takifugu</taxon>
    </lineage>
</organism>
<sequence>MSSDARVFHLIVFQYEELVHYSGSEGMPVGGYGDNVRPFPPPEYGPAIPDSLKHHKDQIYGHPLFPLLALVFEKCELATCSPRDPASFSSFNDDIAAFAKQIRSEKPIFSSNPELDNLMIQAIQVLRFHLLELEKVHDLCDNFCHRYITCLKGKMPTDLILDEREGGSKSDMEDFTGSCSSLSEQNASWLREPDECATTPLGTPGTCGLPSLGTADNCSDTGDGLDGAMTSPSTGEEDESDRERRNNKKRGIFPKVATNILRAWLFQHLSHPYPSEEQKKQLSQDTGLTILQVNNWFINARRRIVQPMIDQSNRSGWCQAGPYSPEGAALGGYGLDGQAHLGLRTAGNVTCGRETPAIKLKQRQKNDNESFLRLLAGLQGMSSLQSEYPGALLSQPGYPPHPGPSLHPYPGPHPHHAMLLHPPPHAHPAEPLLTQGLDIHAH</sequence>